<dbReference type="AlphaFoldDB" id="A0A518BRX8"/>
<dbReference type="RefSeq" id="WP_145069903.1">
    <property type="nucleotide sequence ID" value="NZ_CP036287.1"/>
</dbReference>
<name>A0A518BRX8_9BACT</name>
<keyword evidence="1" id="KW-0378">Hydrolase</keyword>
<reference evidence="1 2" key="1">
    <citation type="submission" date="2019-02" db="EMBL/GenBank/DDBJ databases">
        <title>Deep-cultivation of Planctomycetes and their phenomic and genomic characterization uncovers novel biology.</title>
        <authorList>
            <person name="Wiegand S."/>
            <person name="Jogler M."/>
            <person name="Boedeker C."/>
            <person name="Pinto D."/>
            <person name="Vollmers J."/>
            <person name="Rivas-Marin E."/>
            <person name="Kohn T."/>
            <person name="Peeters S.H."/>
            <person name="Heuer A."/>
            <person name="Rast P."/>
            <person name="Oberbeckmann S."/>
            <person name="Bunk B."/>
            <person name="Jeske O."/>
            <person name="Meyerdierks A."/>
            <person name="Storesund J.E."/>
            <person name="Kallscheuer N."/>
            <person name="Luecker S."/>
            <person name="Lage O.M."/>
            <person name="Pohl T."/>
            <person name="Merkel B.J."/>
            <person name="Hornburger P."/>
            <person name="Mueller R.-W."/>
            <person name="Bruemmer F."/>
            <person name="Labrenz M."/>
            <person name="Spormann A.M."/>
            <person name="Op den Camp H."/>
            <person name="Overmann J."/>
            <person name="Amann R."/>
            <person name="Jetten M.S.M."/>
            <person name="Mascher T."/>
            <person name="Medema M.H."/>
            <person name="Devos D.P."/>
            <person name="Kaster A.-K."/>
            <person name="Ovreas L."/>
            <person name="Rohde M."/>
            <person name="Galperin M.Y."/>
            <person name="Jogler C."/>
        </authorList>
    </citation>
    <scope>NUCLEOTIDE SEQUENCE [LARGE SCALE GENOMIC DNA]</scope>
    <source>
        <strain evidence="1 2">Pla133</strain>
    </source>
</reference>
<dbReference type="Gene3D" id="3.40.630.40">
    <property type="entry name" value="Zn-dependent exopeptidases"/>
    <property type="match status" value="1"/>
</dbReference>
<evidence type="ECO:0000313" key="1">
    <source>
        <dbReference type="EMBL" id="QDU69732.1"/>
    </source>
</evidence>
<protein>
    <submittedName>
        <fullName evidence="1">N-formylglutamate amidohydrolase</fullName>
    </submittedName>
</protein>
<evidence type="ECO:0000313" key="2">
    <source>
        <dbReference type="Proteomes" id="UP000316921"/>
    </source>
</evidence>
<organism evidence="1 2">
    <name type="scientific">Engelhardtia mirabilis</name>
    <dbReference type="NCBI Taxonomy" id="2528011"/>
    <lineage>
        <taxon>Bacteria</taxon>
        <taxon>Pseudomonadati</taxon>
        <taxon>Planctomycetota</taxon>
        <taxon>Planctomycetia</taxon>
        <taxon>Planctomycetia incertae sedis</taxon>
        <taxon>Engelhardtia</taxon>
    </lineage>
</organism>
<dbReference type="SUPFAM" id="SSF53187">
    <property type="entry name" value="Zn-dependent exopeptidases"/>
    <property type="match status" value="1"/>
</dbReference>
<dbReference type="InterPro" id="IPR007709">
    <property type="entry name" value="N-FG_amidohydro"/>
</dbReference>
<dbReference type="Proteomes" id="UP000316921">
    <property type="component" value="Chromosome"/>
</dbReference>
<dbReference type="KEGG" id="pbap:Pla133_48540"/>
<dbReference type="Pfam" id="PF05013">
    <property type="entry name" value="FGase"/>
    <property type="match status" value="1"/>
</dbReference>
<dbReference type="EMBL" id="CP036287">
    <property type="protein sequence ID" value="QDU69732.1"/>
    <property type="molecule type" value="Genomic_DNA"/>
</dbReference>
<dbReference type="GO" id="GO:0016787">
    <property type="term" value="F:hydrolase activity"/>
    <property type="evidence" value="ECO:0007669"/>
    <property type="project" value="UniProtKB-KW"/>
</dbReference>
<sequence>MTLPLLLSVPHAGVQVPDFLENRCVLSHHRIELAGDIGARAIFDLAGEVAAFVTTDVARAVLDVDRAEDDRGRDGVVKTHTGLADAVWSKPLSESLVQRLLREHHRPYHDVLTARAGRTALAIDCHTVAAVGPADGPDPGAERPMVCLGDGGGLCPADWMEALQSCFARQFQGRVSVDEPLGGGYVTRTHGNEMPWVQLEVSRSPEMNVSQKRGALLAALTEFCASRSW</sequence>
<keyword evidence="2" id="KW-1185">Reference proteome</keyword>
<proteinExistence type="predicted"/>
<gene>
    <name evidence="1" type="ORF">Pla133_48540</name>
</gene>
<accession>A0A518BRX8</accession>